<keyword evidence="4 6" id="KW-0012">Acyltransferase</keyword>
<dbReference type="InterPro" id="IPR001227">
    <property type="entry name" value="Ac_transferase_dom_sf"/>
</dbReference>
<dbReference type="InterPro" id="IPR004410">
    <property type="entry name" value="Malonyl_CoA-ACP_transAc_FabD"/>
</dbReference>
<dbReference type="SUPFAM" id="SSF52151">
    <property type="entry name" value="FabD/lysophospholipase-like"/>
    <property type="match status" value="1"/>
</dbReference>
<keyword evidence="3 6" id="KW-0808">Transferase</keyword>
<dbReference type="PIRSF" id="PIRSF000446">
    <property type="entry name" value="Mct"/>
    <property type="match status" value="1"/>
</dbReference>
<proteinExistence type="inferred from homology"/>
<reference evidence="9 10" key="1">
    <citation type="journal article" date="2012" name="FEBS Lett.">
        <title>Anammox organism KSU-1 expresses a NirK-type copper-containing nitrite reductase instead of a NirS-type with cytochrome cd1.</title>
        <authorList>
            <person name="Hira D."/>
            <person name="Toh H."/>
            <person name="Migita C.T."/>
            <person name="Okubo H."/>
            <person name="Nishiyama T."/>
            <person name="Hattori M."/>
            <person name="Furukawa K."/>
            <person name="Fujii T."/>
        </authorList>
    </citation>
    <scope>NUCLEOTIDE SEQUENCE [LARGE SCALE GENOMIC DNA]</scope>
</reference>
<dbReference type="Gene3D" id="3.40.366.10">
    <property type="entry name" value="Malonyl-Coenzyme A Acyl Carrier Protein, domain 2"/>
    <property type="match status" value="1"/>
</dbReference>
<dbReference type="InterPro" id="IPR024925">
    <property type="entry name" value="Malonyl_CoA-ACP_transAc"/>
</dbReference>
<dbReference type="Pfam" id="PF00698">
    <property type="entry name" value="Acyl_transf_1"/>
    <property type="match status" value="1"/>
</dbReference>
<evidence type="ECO:0000256" key="2">
    <source>
        <dbReference type="ARBA" id="ARBA00018953"/>
    </source>
</evidence>
<dbReference type="PANTHER" id="PTHR47170:SF2">
    <property type="entry name" value="MALONYL-COA:ACP TRANSACYLASE (MAT) DOMAIN-CONTAINING PROTEIN"/>
    <property type="match status" value="1"/>
</dbReference>
<dbReference type="Proteomes" id="UP000002985">
    <property type="component" value="Unassembled WGS sequence"/>
</dbReference>
<dbReference type="EC" id="2.3.1.39" evidence="1 6"/>
<sequence>MGVFNYSMVESMQKQKTALLFPGQGTQYVGMGKDFYVHFKEAQEVFHEANEVLGFDIAALCFQGKQEELNKTSLCQPAILVTSMAILEVLKKNSPIQPSACLATAGLSLGEYTAHVSAGSIAFTDAVRLVYKRGAFMQDACNANHGGMVSIIGLEDEKVEQICTEIRTEGVICAANYNCPGQIVISGERSTLEKASALAKERGAKIVVPLKVDGAFHSELMSPASSKLSKELESTPVLKSNIPVVANINAQYVSEPAEIKTSLSIQLNSPVRWHQSMCTLIQDGFNQFYEIGPGKSLSGLMRRIDPAQKMVNIDTVETFKNLMKSI</sequence>
<feature type="active site" evidence="7">
    <location>
        <position position="108"/>
    </location>
</feature>
<evidence type="ECO:0000256" key="6">
    <source>
        <dbReference type="PIRNR" id="PIRNR000446"/>
    </source>
</evidence>
<comment type="catalytic activity">
    <reaction evidence="5 6">
        <text>holo-[ACP] + malonyl-CoA = malonyl-[ACP] + CoA</text>
        <dbReference type="Rhea" id="RHEA:41792"/>
        <dbReference type="Rhea" id="RHEA-COMP:9623"/>
        <dbReference type="Rhea" id="RHEA-COMP:9685"/>
        <dbReference type="ChEBI" id="CHEBI:57287"/>
        <dbReference type="ChEBI" id="CHEBI:57384"/>
        <dbReference type="ChEBI" id="CHEBI:64479"/>
        <dbReference type="ChEBI" id="CHEBI:78449"/>
        <dbReference type="EC" id="2.3.1.39"/>
    </reaction>
</comment>
<feature type="domain" description="Malonyl-CoA:ACP transacylase (MAT)" evidence="8">
    <location>
        <begin position="20"/>
        <end position="326"/>
    </location>
</feature>
<dbReference type="eggNOG" id="COG0331">
    <property type="taxonomic scope" value="Bacteria"/>
</dbReference>
<dbReference type="EMBL" id="BAFH01000002">
    <property type="protein sequence ID" value="GAB61167.1"/>
    <property type="molecule type" value="Genomic_DNA"/>
</dbReference>
<dbReference type="AlphaFoldDB" id="I3IHH2"/>
<evidence type="ECO:0000256" key="4">
    <source>
        <dbReference type="ARBA" id="ARBA00023315"/>
    </source>
</evidence>
<dbReference type="PANTHER" id="PTHR47170">
    <property type="entry name" value="MALONYL-COA ACP TRANSACYLASE, ACP-BINDING"/>
    <property type="match status" value="1"/>
</dbReference>
<keyword evidence="10" id="KW-1185">Reference proteome</keyword>
<organism evidence="9 10">
    <name type="scientific">Candidatus Jettenia caeni</name>
    <dbReference type="NCBI Taxonomy" id="247490"/>
    <lineage>
        <taxon>Bacteria</taxon>
        <taxon>Pseudomonadati</taxon>
        <taxon>Planctomycetota</taxon>
        <taxon>Candidatus Brocadiia</taxon>
        <taxon>Candidatus Brocadiales</taxon>
        <taxon>Candidatus Brocadiaceae</taxon>
        <taxon>Candidatus Jettenia</taxon>
    </lineage>
</organism>
<dbReference type="InterPro" id="IPR016036">
    <property type="entry name" value="Malonyl_transacylase_ACP-bd"/>
</dbReference>
<protein>
    <recommendedName>
        <fullName evidence="2 6">Malonyl CoA-acyl carrier protein transacylase</fullName>
        <ecNumber evidence="1 6">2.3.1.39</ecNumber>
    </recommendedName>
</protein>
<dbReference type="STRING" id="247490.KSU1_B0310"/>
<evidence type="ECO:0000313" key="9">
    <source>
        <dbReference type="EMBL" id="GAB61167.1"/>
    </source>
</evidence>
<dbReference type="Gene3D" id="3.30.70.250">
    <property type="entry name" value="Malonyl-CoA ACP transacylase, ACP-binding"/>
    <property type="match status" value="1"/>
</dbReference>
<dbReference type="SUPFAM" id="SSF55048">
    <property type="entry name" value="Probable ACP-binding domain of malonyl-CoA ACP transacylase"/>
    <property type="match status" value="1"/>
</dbReference>
<evidence type="ECO:0000313" key="10">
    <source>
        <dbReference type="Proteomes" id="UP000002985"/>
    </source>
</evidence>
<evidence type="ECO:0000256" key="7">
    <source>
        <dbReference type="PIRSR" id="PIRSR000446-1"/>
    </source>
</evidence>
<evidence type="ECO:0000259" key="8">
    <source>
        <dbReference type="SMART" id="SM00827"/>
    </source>
</evidence>
<comment type="caution">
    <text evidence="9">The sequence shown here is derived from an EMBL/GenBank/DDBJ whole genome shotgun (WGS) entry which is preliminary data.</text>
</comment>
<evidence type="ECO:0000256" key="1">
    <source>
        <dbReference type="ARBA" id="ARBA00013258"/>
    </source>
</evidence>
<dbReference type="InterPro" id="IPR052760">
    <property type="entry name" value="Mitochondrial_malonyltrans"/>
</dbReference>
<feature type="active site" evidence="7">
    <location>
        <position position="217"/>
    </location>
</feature>
<dbReference type="FunFam" id="3.30.70.250:FF:000001">
    <property type="entry name" value="Malonyl CoA-acyl carrier protein transacylase"/>
    <property type="match status" value="1"/>
</dbReference>
<evidence type="ECO:0000256" key="5">
    <source>
        <dbReference type="ARBA" id="ARBA00048462"/>
    </source>
</evidence>
<gene>
    <name evidence="9" type="ORF">KSU1_B0310</name>
</gene>
<dbReference type="OrthoDB" id="9805460at2"/>
<name>I3IHH2_9BACT</name>
<comment type="similarity">
    <text evidence="6">Belongs to the fabD family.</text>
</comment>
<accession>I3IHH2</accession>
<dbReference type="InterPro" id="IPR016035">
    <property type="entry name" value="Acyl_Trfase/lysoPLipase"/>
</dbReference>
<dbReference type="InterPro" id="IPR014043">
    <property type="entry name" value="Acyl_transferase_dom"/>
</dbReference>
<dbReference type="GO" id="GO:0004314">
    <property type="term" value="F:[acyl-carrier-protein] S-malonyltransferase activity"/>
    <property type="evidence" value="ECO:0007669"/>
    <property type="project" value="UniProtKB-EC"/>
</dbReference>
<dbReference type="SMART" id="SM00827">
    <property type="entry name" value="PKS_AT"/>
    <property type="match status" value="1"/>
</dbReference>
<evidence type="ECO:0000256" key="3">
    <source>
        <dbReference type="ARBA" id="ARBA00022679"/>
    </source>
</evidence>
<dbReference type="NCBIfam" id="TIGR00128">
    <property type="entry name" value="fabD"/>
    <property type="match status" value="1"/>
</dbReference>